<feature type="compositionally biased region" description="Basic and acidic residues" evidence="1">
    <location>
        <begin position="13"/>
        <end position="28"/>
    </location>
</feature>
<proteinExistence type="predicted"/>
<feature type="compositionally biased region" description="Basic and acidic residues" evidence="1">
    <location>
        <begin position="37"/>
        <end position="48"/>
    </location>
</feature>
<feature type="region of interest" description="Disordered" evidence="1">
    <location>
        <begin position="1"/>
        <end position="85"/>
    </location>
</feature>
<feature type="compositionally biased region" description="Polar residues" evidence="1">
    <location>
        <begin position="1"/>
        <end position="12"/>
    </location>
</feature>
<keyword evidence="3" id="KW-1185">Reference proteome</keyword>
<comment type="caution">
    <text evidence="2">The sequence shown here is derived from an EMBL/GenBank/DDBJ whole genome shotgun (WGS) entry which is preliminary data.</text>
</comment>
<evidence type="ECO:0000313" key="2">
    <source>
        <dbReference type="EMBL" id="GFT69703.1"/>
    </source>
</evidence>
<name>A0A8X6U0N0_NEPPI</name>
<organism evidence="2 3">
    <name type="scientific">Nephila pilipes</name>
    <name type="common">Giant wood spider</name>
    <name type="synonym">Nephila maculata</name>
    <dbReference type="NCBI Taxonomy" id="299642"/>
    <lineage>
        <taxon>Eukaryota</taxon>
        <taxon>Metazoa</taxon>
        <taxon>Ecdysozoa</taxon>
        <taxon>Arthropoda</taxon>
        <taxon>Chelicerata</taxon>
        <taxon>Arachnida</taxon>
        <taxon>Araneae</taxon>
        <taxon>Araneomorphae</taxon>
        <taxon>Entelegynae</taxon>
        <taxon>Araneoidea</taxon>
        <taxon>Nephilidae</taxon>
        <taxon>Nephila</taxon>
    </lineage>
</organism>
<dbReference type="Proteomes" id="UP000887013">
    <property type="component" value="Unassembled WGS sequence"/>
</dbReference>
<dbReference type="AlphaFoldDB" id="A0A8X6U0N0"/>
<sequence>MAHGTAVQTLFDSQDRRREPRSKNHADGDFVTPVSLETRERSTSRGQKDVSSPFKQQDCFSPRNEACGEALNNRGPPVSSQATTTTSRLKAAWQNFNYLYRNLPDPQAAVGQLHFLSS</sequence>
<dbReference type="EMBL" id="BMAW01069581">
    <property type="protein sequence ID" value="GFT69703.1"/>
    <property type="molecule type" value="Genomic_DNA"/>
</dbReference>
<accession>A0A8X6U0N0</accession>
<reference evidence="2" key="1">
    <citation type="submission" date="2020-08" db="EMBL/GenBank/DDBJ databases">
        <title>Multicomponent nature underlies the extraordinary mechanical properties of spider dragline silk.</title>
        <authorList>
            <person name="Kono N."/>
            <person name="Nakamura H."/>
            <person name="Mori M."/>
            <person name="Yoshida Y."/>
            <person name="Ohtoshi R."/>
            <person name="Malay A.D."/>
            <person name="Moran D.A.P."/>
            <person name="Tomita M."/>
            <person name="Numata K."/>
            <person name="Arakawa K."/>
        </authorList>
    </citation>
    <scope>NUCLEOTIDE SEQUENCE</scope>
</reference>
<gene>
    <name evidence="2" type="ORF">NPIL_465341</name>
</gene>
<feature type="compositionally biased region" description="Polar residues" evidence="1">
    <location>
        <begin position="49"/>
        <end position="59"/>
    </location>
</feature>
<evidence type="ECO:0000256" key="1">
    <source>
        <dbReference type="SAM" id="MobiDB-lite"/>
    </source>
</evidence>
<protein>
    <submittedName>
        <fullName evidence="2">Uncharacterized protein</fullName>
    </submittedName>
</protein>
<evidence type="ECO:0000313" key="3">
    <source>
        <dbReference type="Proteomes" id="UP000887013"/>
    </source>
</evidence>